<dbReference type="Proteomes" id="UP000232188">
    <property type="component" value="Unassembled WGS sequence"/>
</dbReference>
<dbReference type="EMBL" id="NPDU01000008">
    <property type="protein sequence ID" value="PJZ63101.1"/>
    <property type="molecule type" value="Genomic_DNA"/>
</dbReference>
<dbReference type="EMBL" id="NPDV01000005">
    <property type="protein sequence ID" value="PJZ53882.1"/>
    <property type="molecule type" value="Genomic_DNA"/>
</dbReference>
<reference evidence="3 4" key="1">
    <citation type="submission" date="2017-07" db="EMBL/GenBank/DDBJ databases">
        <title>Leptospira spp. isolated from tropical soils.</title>
        <authorList>
            <person name="Thibeaux R."/>
            <person name="Iraola G."/>
            <person name="Ferres I."/>
            <person name="Bierque E."/>
            <person name="Girault D."/>
            <person name="Soupe-Gilbert M.-E."/>
            <person name="Picardeau M."/>
            <person name="Goarant C."/>
        </authorList>
    </citation>
    <scope>NUCLEOTIDE SEQUENCE [LARGE SCALE GENOMIC DNA]</scope>
    <source>
        <strain evidence="1 4">FH2-B-C1</strain>
        <strain evidence="2 3">FH2-B-D1</strain>
    </source>
</reference>
<dbReference type="Proteomes" id="UP000232149">
    <property type="component" value="Unassembled WGS sequence"/>
</dbReference>
<keyword evidence="3" id="KW-1185">Reference proteome</keyword>
<evidence type="ECO:0000313" key="1">
    <source>
        <dbReference type="EMBL" id="PJZ53882.1"/>
    </source>
</evidence>
<evidence type="ECO:0000313" key="3">
    <source>
        <dbReference type="Proteomes" id="UP000232149"/>
    </source>
</evidence>
<organism evidence="1 4">
    <name type="scientific">Leptospira adleri</name>
    <dbReference type="NCBI Taxonomy" id="2023186"/>
    <lineage>
        <taxon>Bacteria</taxon>
        <taxon>Pseudomonadati</taxon>
        <taxon>Spirochaetota</taxon>
        <taxon>Spirochaetia</taxon>
        <taxon>Leptospirales</taxon>
        <taxon>Leptospiraceae</taxon>
        <taxon>Leptospira</taxon>
    </lineage>
</organism>
<sequence length="60" mass="7282">MRKRRFEFREELRRSRKISRTNSTQTIVGVRFCADLENLSSIEIFFRMSFYESLSVKICL</sequence>
<dbReference type="AlphaFoldDB" id="A0A2M9YQT5"/>
<evidence type="ECO:0000313" key="2">
    <source>
        <dbReference type="EMBL" id="PJZ63101.1"/>
    </source>
</evidence>
<accession>A0A2M9YQT5</accession>
<name>A0A2M9YQT5_9LEPT</name>
<evidence type="ECO:0000313" key="4">
    <source>
        <dbReference type="Proteomes" id="UP000232188"/>
    </source>
</evidence>
<proteinExistence type="predicted"/>
<protein>
    <submittedName>
        <fullName evidence="1">Uncharacterized protein</fullName>
    </submittedName>
</protein>
<comment type="caution">
    <text evidence="1">The sequence shown here is derived from an EMBL/GenBank/DDBJ whole genome shotgun (WGS) entry which is preliminary data.</text>
</comment>
<gene>
    <name evidence="2" type="ORF">CH376_04410</name>
    <name evidence="1" type="ORF">CH380_07720</name>
</gene>